<gene>
    <name evidence="1" type="ORF">BDW02DRAFT_433052</name>
</gene>
<name>A0A6A5KCZ6_9PLEO</name>
<keyword evidence="2" id="KW-1185">Reference proteome</keyword>
<evidence type="ECO:0000313" key="2">
    <source>
        <dbReference type="Proteomes" id="UP000800040"/>
    </source>
</evidence>
<dbReference type="Proteomes" id="UP000800040">
    <property type="component" value="Unassembled WGS sequence"/>
</dbReference>
<protein>
    <submittedName>
        <fullName evidence="1">Uncharacterized protein</fullName>
    </submittedName>
</protein>
<proteinExistence type="predicted"/>
<dbReference type="AlphaFoldDB" id="A0A6A5KCZ6"/>
<organism evidence="1 2">
    <name type="scientific">Decorospora gaudefroyi</name>
    <dbReference type="NCBI Taxonomy" id="184978"/>
    <lineage>
        <taxon>Eukaryota</taxon>
        <taxon>Fungi</taxon>
        <taxon>Dikarya</taxon>
        <taxon>Ascomycota</taxon>
        <taxon>Pezizomycotina</taxon>
        <taxon>Dothideomycetes</taxon>
        <taxon>Pleosporomycetidae</taxon>
        <taxon>Pleosporales</taxon>
        <taxon>Pleosporineae</taxon>
        <taxon>Pleosporaceae</taxon>
        <taxon>Decorospora</taxon>
    </lineage>
</organism>
<dbReference type="EMBL" id="ML975342">
    <property type="protein sequence ID" value="KAF1832284.1"/>
    <property type="molecule type" value="Genomic_DNA"/>
</dbReference>
<sequence length="171" mass="19241">MPMNHTFTMTSRPCLAGVQEERHVLVGEPSITQWLGDTGTLPRAALAPTAEAKHQLPSLHYQVSHDSLISRQSRRPSLLAMTTLPVNANENVRRPPIRVSSLRIKSPNSYSRDSAGNSRDFLKENVVHTATRRVCLYLGFRPIYLLHPPYHAALRASGWRQSRMSDSESPY</sequence>
<accession>A0A6A5KCZ6</accession>
<evidence type="ECO:0000313" key="1">
    <source>
        <dbReference type="EMBL" id="KAF1832284.1"/>
    </source>
</evidence>
<reference evidence="1" key="1">
    <citation type="submission" date="2020-01" db="EMBL/GenBank/DDBJ databases">
        <authorList>
            <consortium name="DOE Joint Genome Institute"/>
            <person name="Haridas S."/>
            <person name="Albert R."/>
            <person name="Binder M."/>
            <person name="Bloem J."/>
            <person name="Labutti K."/>
            <person name="Salamov A."/>
            <person name="Andreopoulos B."/>
            <person name="Baker S.E."/>
            <person name="Barry K."/>
            <person name="Bills G."/>
            <person name="Bluhm B.H."/>
            <person name="Cannon C."/>
            <person name="Castanera R."/>
            <person name="Culley D.E."/>
            <person name="Daum C."/>
            <person name="Ezra D."/>
            <person name="Gonzalez J.B."/>
            <person name="Henrissat B."/>
            <person name="Kuo A."/>
            <person name="Liang C."/>
            <person name="Lipzen A."/>
            <person name="Lutzoni F."/>
            <person name="Magnuson J."/>
            <person name="Mondo S."/>
            <person name="Nolan M."/>
            <person name="Ohm R."/>
            <person name="Pangilinan J."/>
            <person name="Park H.-J."/>
            <person name="Ramirez L."/>
            <person name="Alfaro M."/>
            <person name="Sun H."/>
            <person name="Tritt A."/>
            <person name="Yoshinaga Y."/>
            <person name="Zwiers L.-H."/>
            <person name="Turgeon B.G."/>
            <person name="Goodwin S.B."/>
            <person name="Spatafora J.W."/>
            <person name="Crous P.W."/>
            <person name="Grigoriev I.V."/>
        </authorList>
    </citation>
    <scope>NUCLEOTIDE SEQUENCE</scope>
    <source>
        <strain evidence="1">P77</strain>
    </source>
</reference>